<dbReference type="InterPro" id="IPR014016">
    <property type="entry name" value="UvrD-like_ATP-bd"/>
</dbReference>
<evidence type="ECO:0000256" key="6">
    <source>
        <dbReference type="ARBA" id="ARBA00022839"/>
    </source>
</evidence>
<evidence type="ECO:0000256" key="2">
    <source>
        <dbReference type="ARBA" id="ARBA00022741"/>
    </source>
</evidence>
<evidence type="ECO:0000256" key="14">
    <source>
        <dbReference type="PROSITE-ProRule" id="PRU00560"/>
    </source>
</evidence>
<dbReference type="Gene3D" id="3.90.320.10">
    <property type="match status" value="1"/>
</dbReference>
<feature type="domain" description="UvrD-like helicase C-terminal" evidence="17">
    <location>
        <begin position="618"/>
        <end position="911"/>
    </location>
</feature>
<keyword evidence="9" id="KW-0234">DNA repair</keyword>
<dbReference type="Pfam" id="PF13361">
    <property type="entry name" value="UvrD_C"/>
    <property type="match status" value="1"/>
</dbReference>
<dbReference type="EC" id="5.6.2.4" evidence="12"/>
<feature type="region of interest" description="Disordered" evidence="15">
    <location>
        <begin position="1044"/>
        <end position="1078"/>
    </location>
</feature>
<dbReference type="RefSeq" id="WP_344232166.1">
    <property type="nucleotide sequence ID" value="NZ_BAAAPH010000003.1"/>
</dbReference>
<keyword evidence="3" id="KW-0227">DNA damage</keyword>
<feature type="binding site" evidence="14">
    <location>
        <begin position="26"/>
        <end position="33"/>
    </location>
    <ligand>
        <name>ATP</name>
        <dbReference type="ChEBI" id="CHEBI:30616"/>
    </ligand>
</feature>
<dbReference type="SUPFAM" id="SSF52980">
    <property type="entry name" value="Restriction endonuclease-like"/>
    <property type="match status" value="1"/>
</dbReference>
<dbReference type="Pfam" id="PF00580">
    <property type="entry name" value="UvrD-helicase"/>
    <property type="match status" value="1"/>
</dbReference>
<dbReference type="PANTHER" id="PTHR11070:SF23">
    <property type="entry name" value="RECBCD ENZYME SUBUNIT RECB"/>
    <property type="match status" value="1"/>
</dbReference>
<gene>
    <name evidence="18" type="ORF">GCM10009804_10430</name>
</gene>
<evidence type="ECO:0000256" key="1">
    <source>
        <dbReference type="ARBA" id="ARBA00022722"/>
    </source>
</evidence>
<keyword evidence="1" id="KW-0540">Nuclease</keyword>
<evidence type="ECO:0000256" key="13">
    <source>
        <dbReference type="ARBA" id="ARBA00048988"/>
    </source>
</evidence>
<organism evidence="18 19">
    <name type="scientific">Kribbella hippodromi</name>
    <dbReference type="NCBI Taxonomy" id="434347"/>
    <lineage>
        <taxon>Bacteria</taxon>
        <taxon>Bacillati</taxon>
        <taxon>Actinomycetota</taxon>
        <taxon>Actinomycetes</taxon>
        <taxon>Propionibacteriales</taxon>
        <taxon>Kribbellaceae</taxon>
        <taxon>Kribbella</taxon>
    </lineage>
</organism>
<feature type="domain" description="UvrD-like helicase ATP-binding" evidence="16">
    <location>
        <begin position="5"/>
        <end position="432"/>
    </location>
</feature>
<feature type="region of interest" description="Disordered" evidence="15">
    <location>
        <begin position="610"/>
        <end position="646"/>
    </location>
</feature>
<dbReference type="Proteomes" id="UP001501705">
    <property type="component" value="Unassembled WGS sequence"/>
</dbReference>
<evidence type="ECO:0000259" key="17">
    <source>
        <dbReference type="PROSITE" id="PS51217"/>
    </source>
</evidence>
<dbReference type="InterPro" id="IPR038726">
    <property type="entry name" value="PDDEXK_AddAB-type"/>
</dbReference>
<keyword evidence="10" id="KW-0413">Isomerase</keyword>
<sequence length="1247" mass="133764">MSDVLLDGSARERIRSDTEATLFVEAGAGSGKTHALVDRVTTLVLRDGVPLRTIAAVTFTEKAGAELRDRLRVEFEKARRGDNRALADAALDDLDSASIGTLHAFAQQILLAHPIEAGLPPLIDVLDEVGSSVAFEERWAELQQQLLDDDSIAEPLLLAMAVGVELKHLRSLARLFGNDWDLIADRVLVDPPELVAMPDLTGLIAAAAQIGLAVESCLDAEDRLLPKLQQIRELGLQLEAASDQETQLAILQILRGLKVGRIGRKENWPDIAKLRADCGEVVEVAGSLVELLLDACLRHLSHWLAVRVLESAELRRAEGRLEFHDLLVLARDLLRRDAGVRADLQERFERLLLDEFQDTDPIQIELAVRIAGGAEADADDWQEVEVPDGRLFVVGDPKQSIYRFRRANIATYLTAQNLLGETVALTTNFRTVPPILTWINTVFTTLIQPQEAAQPAYQPLAPHRQNPTTHPGASARAGTSADHLSASSDGPGTTTNRGGTPIPRPTTTALPGRSGSPDPTPVEGDQLSIFDDPTLFDDPAPYEQSENGAPTGSPSTAASPTGSPGTDSSGTDRSGTDGSGAGAGSSSTDADGQVGDLATVLPFRRRGEVLSGALQGDEPVSDLEDGASDASAQESPDAEVIDPAGGPAVVVLGGVPHEDLPRAQASVLREREAADVAAVVEEALRDGWLVYDERAKKWRPAAAGDIAVLVPARTSLPFLEDALDRADIPYRAEASSLVYQTAEVRDLLACARALGDPSDQLALVTTLRSPLFGCGDDDLFTWKRSGGTFTLTAPVPDQLLTHPVGAAMEWLRRTYYAARWLTPSEVLAKIVADRRMLEVAAIGPRARDAWRRIRFVVDQARAWSEVEHGGLRSYLAWAAHQGEETSRVAEAVLPETDADAVRVMTIHAAKGLEFPIVILSGMTAAPNRQRGVQVLWPPDGGYAVKLKSSVQTEDFDLVQPVDEQMDDYERRRLLYVAATRARDHLVVSLHRSGNRRHSSNAELLATAGGVEAPYATLFNSPPVPDREPSAGAEVTPPISRTEWEARAATAQAASRARSAQSASGLEGTGPEATLTDIDPGTAKAARDLGLPPWSKGRYGTAIGRAVHAVLQVVDLSTGAGLEAAVATQCLAEGVLDYADVVTALVRSALASEVVRRAAAREHWRESYVGTVQPDGTVLEGFVDLIYREDDGRLTIVDYKTDAIPAAALASRVAHYAPQLQAYAAILPNTAPPVLLFLTPDTATEHTL</sequence>
<accession>A0ABP4N4G6</accession>
<keyword evidence="2 14" id="KW-0547">Nucleotide-binding</keyword>
<dbReference type="EMBL" id="BAAAPH010000003">
    <property type="protein sequence ID" value="GAA1555459.1"/>
    <property type="molecule type" value="Genomic_DNA"/>
</dbReference>
<dbReference type="Pfam" id="PF12705">
    <property type="entry name" value="PDDEXK_1"/>
    <property type="match status" value="1"/>
</dbReference>
<keyword evidence="8" id="KW-0238">DNA-binding</keyword>
<evidence type="ECO:0000256" key="9">
    <source>
        <dbReference type="ARBA" id="ARBA00023204"/>
    </source>
</evidence>
<keyword evidence="4 14" id="KW-0378">Hydrolase</keyword>
<comment type="caution">
    <text evidence="18">The sequence shown here is derived from an EMBL/GenBank/DDBJ whole genome shotgun (WGS) entry which is preliminary data.</text>
</comment>
<evidence type="ECO:0000256" key="8">
    <source>
        <dbReference type="ARBA" id="ARBA00023125"/>
    </source>
</evidence>
<protein>
    <recommendedName>
        <fullName evidence="12">DNA 3'-5' helicase</fullName>
        <ecNumber evidence="12">5.6.2.4</ecNumber>
    </recommendedName>
</protein>
<keyword evidence="6" id="KW-0269">Exonuclease</keyword>
<feature type="compositionally biased region" description="Low complexity" evidence="15">
    <location>
        <begin position="490"/>
        <end position="508"/>
    </location>
</feature>
<reference evidence="19" key="1">
    <citation type="journal article" date="2019" name="Int. J. Syst. Evol. Microbiol.">
        <title>The Global Catalogue of Microorganisms (GCM) 10K type strain sequencing project: providing services to taxonomists for standard genome sequencing and annotation.</title>
        <authorList>
            <consortium name="The Broad Institute Genomics Platform"/>
            <consortium name="The Broad Institute Genome Sequencing Center for Infectious Disease"/>
            <person name="Wu L."/>
            <person name="Ma J."/>
        </authorList>
    </citation>
    <scope>NUCLEOTIDE SEQUENCE [LARGE SCALE GENOMIC DNA]</scope>
    <source>
        <strain evidence="19">JCM 15572</strain>
    </source>
</reference>
<evidence type="ECO:0000256" key="4">
    <source>
        <dbReference type="ARBA" id="ARBA00022801"/>
    </source>
</evidence>
<keyword evidence="7 14" id="KW-0067">ATP-binding</keyword>
<comment type="catalytic activity">
    <reaction evidence="13">
        <text>ATP + H2O = ADP + phosphate + H(+)</text>
        <dbReference type="Rhea" id="RHEA:13065"/>
        <dbReference type="ChEBI" id="CHEBI:15377"/>
        <dbReference type="ChEBI" id="CHEBI:15378"/>
        <dbReference type="ChEBI" id="CHEBI:30616"/>
        <dbReference type="ChEBI" id="CHEBI:43474"/>
        <dbReference type="ChEBI" id="CHEBI:456216"/>
        <dbReference type="EC" id="5.6.2.4"/>
    </reaction>
</comment>
<dbReference type="PROSITE" id="PS51217">
    <property type="entry name" value="UVRD_HELICASE_CTER"/>
    <property type="match status" value="1"/>
</dbReference>
<keyword evidence="5 14" id="KW-0347">Helicase</keyword>
<evidence type="ECO:0000313" key="19">
    <source>
        <dbReference type="Proteomes" id="UP001501705"/>
    </source>
</evidence>
<dbReference type="SUPFAM" id="SSF52540">
    <property type="entry name" value="P-loop containing nucleoside triphosphate hydrolases"/>
    <property type="match status" value="1"/>
</dbReference>
<dbReference type="InterPro" id="IPR014017">
    <property type="entry name" value="DNA_helicase_UvrD-like_C"/>
</dbReference>
<evidence type="ECO:0000256" key="12">
    <source>
        <dbReference type="ARBA" id="ARBA00034808"/>
    </source>
</evidence>
<dbReference type="InterPro" id="IPR000212">
    <property type="entry name" value="DNA_helicase_UvrD/REP"/>
</dbReference>
<evidence type="ECO:0000256" key="10">
    <source>
        <dbReference type="ARBA" id="ARBA00023235"/>
    </source>
</evidence>
<evidence type="ECO:0000259" key="16">
    <source>
        <dbReference type="PROSITE" id="PS51198"/>
    </source>
</evidence>
<feature type="compositionally biased region" description="Low complexity" evidence="15">
    <location>
        <begin position="1046"/>
        <end position="1063"/>
    </location>
</feature>
<evidence type="ECO:0000256" key="7">
    <source>
        <dbReference type="ARBA" id="ARBA00022840"/>
    </source>
</evidence>
<name>A0ABP4N4G6_9ACTN</name>
<feature type="region of interest" description="Disordered" evidence="15">
    <location>
        <begin position="1020"/>
        <end position="1039"/>
    </location>
</feature>
<dbReference type="PANTHER" id="PTHR11070">
    <property type="entry name" value="UVRD / RECB / PCRA DNA HELICASE FAMILY MEMBER"/>
    <property type="match status" value="1"/>
</dbReference>
<feature type="region of interest" description="Disordered" evidence="15">
    <location>
        <begin position="460"/>
        <end position="594"/>
    </location>
</feature>
<evidence type="ECO:0000313" key="18">
    <source>
        <dbReference type="EMBL" id="GAA1555459.1"/>
    </source>
</evidence>
<dbReference type="Gene3D" id="3.40.50.300">
    <property type="entry name" value="P-loop containing nucleotide triphosphate hydrolases"/>
    <property type="match status" value="4"/>
</dbReference>
<dbReference type="PROSITE" id="PS51198">
    <property type="entry name" value="UVRD_HELICASE_ATP_BIND"/>
    <property type="match status" value="1"/>
</dbReference>
<dbReference type="InterPro" id="IPR011335">
    <property type="entry name" value="Restrct_endonuc-II-like"/>
</dbReference>
<feature type="compositionally biased region" description="Low complexity" evidence="15">
    <location>
        <begin position="548"/>
        <end position="573"/>
    </location>
</feature>
<evidence type="ECO:0000256" key="3">
    <source>
        <dbReference type="ARBA" id="ARBA00022763"/>
    </source>
</evidence>
<evidence type="ECO:0000256" key="15">
    <source>
        <dbReference type="SAM" id="MobiDB-lite"/>
    </source>
</evidence>
<dbReference type="Gene3D" id="1.10.486.10">
    <property type="entry name" value="PCRA, domain 4"/>
    <property type="match status" value="1"/>
</dbReference>
<comment type="catalytic activity">
    <reaction evidence="11">
        <text>Couples ATP hydrolysis with the unwinding of duplex DNA by translocating in the 3'-5' direction.</text>
        <dbReference type="EC" id="5.6.2.4"/>
    </reaction>
</comment>
<proteinExistence type="predicted"/>
<dbReference type="InterPro" id="IPR027417">
    <property type="entry name" value="P-loop_NTPase"/>
</dbReference>
<dbReference type="InterPro" id="IPR011604">
    <property type="entry name" value="PDDEXK-like_dom_sf"/>
</dbReference>
<keyword evidence="19" id="KW-1185">Reference proteome</keyword>
<evidence type="ECO:0000256" key="11">
    <source>
        <dbReference type="ARBA" id="ARBA00034617"/>
    </source>
</evidence>
<evidence type="ECO:0000256" key="5">
    <source>
        <dbReference type="ARBA" id="ARBA00022806"/>
    </source>
</evidence>